<proteinExistence type="predicted"/>
<organism evidence="2 3">
    <name type="scientific">Heterocephalus glaber</name>
    <name type="common">Naked mole rat</name>
    <dbReference type="NCBI Taxonomy" id="10181"/>
    <lineage>
        <taxon>Eukaryota</taxon>
        <taxon>Metazoa</taxon>
        <taxon>Chordata</taxon>
        <taxon>Craniata</taxon>
        <taxon>Vertebrata</taxon>
        <taxon>Euteleostomi</taxon>
        <taxon>Mammalia</taxon>
        <taxon>Eutheria</taxon>
        <taxon>Euarchontoglires</taxon>
        <taxon>Glires</taxon>
        <taxon>Rodentia</taxon>
        <taxon>Hystricomorpha</taxon>
        <taxon>Bathyergidae</taxon>
        <taxon>Heterocephalus</taxon>
    </lineage>
</organism>
<sequence length="108" mass="10920">MVTGRDSALETEEEAAPARALSPVNTRRVQPLRPLGPSPACEGCPALGLQVPRVSGPGFAPSEHKEGAAPEAPGPQPCLRGLPSSGPAGAPGHWPKGPHTSVLCCDSS</sequence>
<evidence type="ECO:0000256" key="1">
    <source>
        <dbReference type="SAM" id="MobiDB-lite"/>
    </source>
</evidence>
<evidence type="ECO:0000313" key="2">
    <source>
        <dbReference type="EMBL" id="EHB17866.1"/>
    </source>
</evidence>
<feature type="compositionally biased region" description="Low complexity" evidence="1">
    <location>
        <begin position="83"/>
        <end position="92"/>
    </location>
</feature>
<feature type="region of interest" description="Disordered" evidence="1">
    <location>
        <begin position="1"/>
        <end position="38"/>
    </location>
</feature>
<name>G5C8K5_HETGA</name>
<gene>
    <name evidence="2" type="ORF">GW7_14347</name>
</gene>
<reference evidence="2 3" key="1">
    <citation type="journal article" date="2011" name="Nature">
        <title>Genome sequencing reveals insights into physiology and longevity of the naked mole rat.</title>
        <authorList>
            <person name="Kim E.B."/>
            <person name="Fang X."/>
            <person name="Fushan A.A."/>
            <person name="Huang Z."/>
            <person name="Lobanov A.V."/>
            <person name="Han L."/>
            <person name="Marino S.M."/>
            <person name="Sun X."/>
            <person name="Turanov A.A."/>
            <person name="Yang P."/>
            <person name="Yim S.H."/>
            <person name="Zhao X."/>
            <person name="Kasaikina M.V."/>
            <person name="Stoletzki N."/>
            <person name="Peng C."/>
            <person name="Polak P."/>
            <person name="Xiong Z."/>
            <person name="Kiezun A."/>
            <person name="Zhu Y."/>
            <person name="Chen Y."/>
            <person name="Kryukov G.V."/>
            <person name="Zhang Q."/>
            <person name="Peshkin L."/>
            <person name="Yang L."/>
            <person name="Bronson R.T."/>
            <person name="Buffenstein R."/>
            <person name="Wang B."/>
            <person name="Han C."/>
            <person name="Li Q."/>
            <person name="Chen L."/>
            <person name="Zhao W."/>
            <person name="Sunyaev S.R."/>
            <person name="Park T.J."/>
            <person name="Zhang G."/>
            <person name="Wang J."/>
            <person name="Gladyshev V.N."/>
        </authorList>
    </citation>
    <scope>NUCLEOTIDE SEQUENCE [LARGE SCALE GENOMIC DNA]</scope>
</reference>
<accession>G5C8K5</accession>
<dbReference type="EMBL" id="JH173915">
    <property type="protein sequence ID" value="EHB17866.1"/>
    <property type="molecule type" value="Genomic_DNA"/>
</dbReference>
<protein>
    <submittedName>
        <fullName evidence="2">Uncharacterized protein</fullName>
    </submittedName>
</protein>
<feature type="region of interest" description="Disordered" evidence="1">
    <location>
        <begin position="54"/>
        <end position="108"/>
    </location>
</feature>
<dbReference type="Proteomes" id="UP000006813">
    <property type="component" value="Unassembled WGS sequence"/>
</dbReference>
<dbReference type="InParanoid" id="G5C8K5"/>
<dbReference type="AlphaFoldDB" id="G5C8K5"/>
<evidence type="ECO:0000313" key="3">
    <source>
        <dbReference type="Proteomes" id="UP000006813"/>
    </source>
</evidence>